<keyword evidence="1" id="KW-0596">Phosphopantetheine</keyword>
<dbReference type="SMART" id="SM00823">
    <property type="entry name" value="PKS_PP"/>
    <property type="match status" value="1"/>
</dbReference>
<accession>A0A8H5Y7M8</accession>
<dbReference type="Gene3D" id="1.10.1200.10">
    <property type="entry name" value="ACP-like"/>
    <property type="match status" value="1"/>
</dbReference>
<dbReference type="InterPro" id="IPR009081">
    <property type="entry name" value="PP-bd_ACP"/>
</dbReference>
<dbReference type="Proteomes" id="UP000544331">
    <property type="component" value="Unassembled WGS sequence"/>
</dbReference>
<dbReference type="Gene3D" id="3.40.50.720">
    <property type="entry name" value="NAD(P)-binding Rossmann-like Domain"/>
    <property type="match status" value="1"/>
</dbReference>
<name>A0A8H5Y7M8_9HYPO</name>
<keyword evidence="3" id="KW-0521">NADP</keyword>
<evidence type="ECO:0000259" key="5">
    <source>
        <dbReference type="SMART" id="SM00823"/>
    </source>
</evidence>
<dbReference type="OrthoDB" id="9984533at2759"/>
<evidence type="ECO:0000313" key="6">
    <source>
        <dbReference type="EMBL" id="KAF5706277.1"/>
    </source>
</evidence>
<proteinExistence type="predicted"/>
<dbReference type="Gene3D" id="3.90.25.10">
    <property type="entry name" value="UDP-galactose 4-epimerase, domain 1"/>
    <property type="match status" value="1"/>
</dbReference>
<dbReference type="GO" id="GO:0031177">
    <property type="term" value="F:phosphopantetheine binding"/>
    <property type="evidence" value="ECO:0007669"/>
    <property type="project" value="InterPro"/>
</dbReference>
<comment type="caution">
    <text evidence="6">The sequence shown here is derived from an EMBL/GenBank/DDBJ whole genome shotgun (WGS) entry which is preliminary data.</text>
</comment>
<evidence type="ECO:0000256" key="3">
    <source>
        <dbReference type="ARBA" id="ARBA00022857"/>
    </source>
</evidence>
<evidence type="ECO:0000256" key="1">
    <source>
        <dbReference type="ARBA" id="ARBA00022450"/>
    </source>
</evidence>
<evidence type="ECO:0000313" key="7">
    <source>
        <dbReference type="Proteomes" id="UP000544331"/>
    </source>
</evidence>
<keyword evidence="2" id="KW-0597">Phosphoprotein</keyword>
<dbReference type="AlphaFoldDB" id="A0A8H5Y7M8"/>
<protein>
    <submittedName>
        <fullName evidence="6">Isoflavone reductase like P3</fullName>
    </submittedName>
</protein>
<dbReference type="InterPro" id="IPR051609">
    <property type="entry name" value="NmrA/Isoflavone_reductase-like"/>
</dbReference>
<dbReference type="InterPro" id="IPR020806">
    <property type="entry name" value="PKS_PP-bd"/>
</dbReference>
<dbReference type="SUPFAM" id="SSF47336">
    <property type="entry name" value="ACP-like"/>
    <property type="match status" value="1"/>
</dbReference>
<dbReference type="InterPro" id="IPR036291">
    <property type="entry name" value="NAD(P)-bd_dom_sf"/>
</dbReference>
<dbReference type="GO" id="GO:0016491">
    <property type="term" value="F:oxidoreductase activity"/>
    <property type="evidence" value="ECO:0007669"/>
    <property type="project" value="UniProtKB-KW"/>
</dbReference>
<feature type="domain" description="Polyketide synthase-like phosphopantetheine-binding" evidence="5">
    <location>
        <begin position="46"/>
        <end position="117"/>
    </location>
</feature>
<dbReference type="PANTHER" id="PTHR47706:SF9">
    <property type="entry name" value="NMRA-LIKE DOMAIN-CONTAINING PROTEIN-RELATED"/>
    <property type="match status" value="1"/>
</dbReference>
<gene>
    <name evidence="6" type="ORF">FMUND_11708</name>
</gene>
<evidence type="ECO:0000256" key="2">
    <source>
        <dbReference type="ARBA" id="ARBA00022553"/>
    </source>
</evidence>
<dbReference type="PANTHER" id="PTHR47706">
    <property type="entry name" value="NMRA-LIKE FAMILY PROTEIN"/>
    <property type="match status" value="1"/>
</dbReference>
<organism evidence="6 7">
    <name type="scientific">Fusarium mundagurra</name>
    <dbReference type="NCBI Taxonomy" id="1567541"/>
    <lineage>
        <taxon>Eukaryota</taxon>
        <taxon>Fungi</taxon>
        <taxon>Dikarya</taxon>
        <taxon>Ascomycota</taxon>
        <taxon>Pezizomycotina</taxon>
        <taxon>Sordariomycetes</taxon>
        <taxon>Hypocreomycetidae</taxon>
        <taxon>Hypocreales</taxon>
        <taxon>Nectriaceae</taxon>
        <taxon>Fusarium</taxon>
        <taxon>Fusarium fujikuroi species complex</taxon>
    </lineage>
</organism>
<keyword evidence="7" id="KW-1185">Reference proteome</keyword>
<dbReference type="InterPro" id="IPR036736">
    <property type="entry name" value="ACP-like_sf"/>
</dbReference>
<dbReference type="SUPFAM" id="SSF51735">
    <property type="entry name" value="NAD(P)-binding Rossmann-fold domains"/>
    <property type="match status" value="1"/>
</dbReference>
<sequence>MAIFLNNEGASDASDAATSDELESLITKAKKDASVLTQADSAHFLAVDIGKKVFSFLLKPVEDLETSCSLSDLGMDSLVAIEVRQWWKTVFQFDISVLEMMGMGTLEAGVERLVTFGTALTRLTKKLFLGIPVSLGLSIQVGCFGIKPQTKTAEILDDGNAKFTATTRDGVGQAVVDILSHPEETVNRMVYISPTELSLNDILEVEKKLVGKERWKITHVKTDEEIPKAQKIVARAIELMPRMMATGRLGLVVNVQDRFEANFEKRGIVDNGLLGVPQECIEEVVARVRNGR</sequence>
<dbReference type="Pfam" id="PF00550">
    <property type="entry name" value="PP-binding"/>
    <property type="match status" value="1"/>
</dbReference>
<keyword evidence="4" id="KW-0560">Oxidoreductase</keyword>
<evidence type="ECO:0000256" key="4">
    <source>
        <dbReference type="ARBA" id="ARBA00023002"/>
    </source>
</evidence>
<dbReference type="EMBL" id="JAAOAN010000457">
    <property type="protein sequence ID" value="KAF5706277.1"/>
    <property type="molecule type" value="Genomic_DNA"/>
</dbReference>
<reference evidence="6 7" key="1">
    <citation type="submission" date="2020-05" db="EMBL/GenBank/DDBJ databases">
        <title>Identification and distribution of gene clusters putatively required for synthesis of sphingolipid metabolism inhibitors in phylogenetically diverse species of the filamentous fungus Fusarium.</title>
        <authorList>
            <person name="Kim H.-S."/>
            <person name="Busman M."/>
            <person name="Brown D.W."/>
            <person name="Divon H."/>
            <person name="Uhlig S."/>
            <person name="Proctor R.H."/>
        </authorList>
    </citation>
    <scope>NUCLEOTIDE SEQUENCE [LARGE SCALE GENOMIC DNA]</scope>
    <source>
        <strain evidence="6 7">NRRL 66235</strain>
    </source>
</reference>